<protein>
    <submittedName>
        <fullName evidence="4">3-hydroxy-2-methylpyridine-4,5-dicarboxylate 4-decarboxylase</fullName>
        <ecNumber evidence="4">4.1.1.51</ecNumber>
    </submittedName>
</protein>
<dbReference type="SUPFAM" id="SSF53639">
    <property type="entry name" value="AraD/HMP-PK domain-like"/>
    <property type="match status" value="1"/>
</dbReference>
<dbReference type="SMART" id="SM01007">
    <property type="entry name" value="Aldolase_II"/>
    <property type="match status" value="1"/>
</dbReference>
<gene>
    <name evidence="4" type="ORF">MES5069_270116</name>
</gene>
<dbReference type="PANTHER" id="PTHR22789">
    <property type="entry name" value="FUCULOSE PHOSPHATE ALDOLASE"/>
    <property type="match status" value="1"/>
</dbReference>
<dbReference type="GO" id="GO:0047431">
    <property type="term" value="F:3-hydroxy-2-methylpyridine-4,5-dicarboxylate 4-decarboxylase activity"/>
    <property type="evidence" value="ECO:0007669"/>
    <property type="project" value="UniProtKB-EC"/>
</dbReference>
<evidence type="ECO:0000259" key="3">
    <source>
        <dbReference type="SMART" id="SM01007"/>
    </source>
</evidence>
<keyword evidence="1" id="KW-0479">Metal-binding</keyword>
<evidence type="ECO:0000256" key="1">
    <source>
        <dbReference type="ARBA" id="ARBA00022723"/>
    </source>
</evidence>
<name>A0ABM9DVW3_9HYPH</name>
<reference evidence="4 5" key="1">
    <citation type="submission" date="2022-03" db="EMBL/GenBank/DDBJ databases">
        <authorList>
            <person name="Brunel B."/>
        </authorList>
    </citation>
    <scope>NUCLEOTIDE SEQUENCE [LARGE SCALE GENOMIC DNA]</scope>
    <source>
        <strain evidence="4">STM5069sample</strain>
    </source>
</reference>
<dbReference type="Pfam" id="PF00596">
    <property type="entry name" value="Aldolase_II"/>
    <property type="match status" value="1"/>
</dbReference>
<dbReference type="Proteomes" id="UP001153050">
    <property type="component" value="Unassembled WGS sequence"/>
</dbReference>
<proteinExistence type="predicted"/>
<evidence type="ECO:0000313" key="5">
    <source>
        <dbReference type="Proteomes" id="UP001153050"/>
    </source>
</evidence>
<comment type="caution">
    <text evidence="4">The sequence shown here is derived from an EMBL/GenBank/DDBJ whole genome shotgun (WGS) entry which is preliminary data.</text>
</comment>
<dbReference type="InterPro" id="IPR036409">
    <property type="entry name" value="Aldolase_II/adducin_N_sf"/>
</dbReference>
<dbReference type="EMBL" id="CAKXZT010000121">
    <property type="protein sequence ID" value="CAH2400878.1"/>
    <property type="molecule type" value="Genomic_DNA"/>
</dbReference>
<evidence type="ECO:0000313" key="4">
    <source>
        <dbReference type="EMBL" id="CAH2400878.1"/>
    </source>
</evidence>
<dbReference type="Gene3D" id="3.40.225.10">
    <property type="entry name" value="Class II aldolase/adducin N-terminal domain"/>
    <property type="match status" value="1"/>
</dbReference>
<dbReference type="PANTHER" id="PTHR22789:SF0">
    <property type="entry name" value="3-OXO-TETRONATE 4-PHOSPHATE DECARBOXYLASE-RELATED"/>
    <property type="match status" value="1"/>
</dbReference>
<organism evidence="4 5">
    <name type="scientific">Mesorhizobium escarrei</name>
    <dbReference type="NCBI Taxonomy" id="666018"/>
    <lineage>
        <taxon>Bacteria</taxon>
        <taxon>Pseudomonadati</taxon>
        <taxon>Pseudomonadota</taxon>
        <taxon>Alphaproteobacteria</taxon>
        <taxon>Hyphomicrobiales</taxon>
        <taxon>Phyllobacteriaceae</taxon>
        <taxon>Mesorhizobium</taxon>
    </lineage>
</organism>
<sequence>MIADAMQRENLKMTENKSAHEKIFDELVTATKILINERIMDTFGHISARVPEDPQSFFLAQKLAPSLITVNDIQRFNLDGETSDNRPSYLERYIHSEIYKARPDVQCVLHTHSPAVLPYCFVDQPLRPVTHMGAFLGDAVPVYEIRDKHGDDTDLFGGSPSVCRDIAESLGSYPVVLMARHGVVNVGNSVREVVFRAFYLEQEAAALTAGLQIGTIKYLSPGEINAAGKLVGAQIDRGWDHWSQRLRQAGLA</sequence>
<dbReference type="EC" id="4.1.1.51" evidence="4"/>
<dbReference type="InterPro" id="IPR050197">
    <property type="entry name" value="Aldolase_class_II_sugar_metab"/>
</dbReference>
<feature type="domain" description="Class II aldolase/adducin N-terminal" evidence="3">
    <location>
        <begin position="25"/>
        <end position="208"/>
    </location>
</feature>
<evidence type="ECO:0000256" key="2">
    <source>
        <dbReference type="ARBA" id="ARBA00023239"/>
    </source>
</evidence>
<keyword evidence="5" id="KW-1185">Reference proteome</keyword>
<keyword evidence="2 4" id="KW-0456">Lyase</keyword>
<dbReference type="InterPro" id="IPR001303">
    <property type="entry name" value="Aldolase_II/adducin_N"/>
</dbReference>
<accession>A0ABM9DVW3</accession>